<keyword evidence="1" id="KW-0812">Transmembrane</keyword>
<proteinExistence type="predicted"/>
<dbReference type="Proteomes" id="UP000859547">
    <property type="component" value="Unassembled WGS sequence"/>
</dbReference>
<dbReference type="AlphaFoldDB" id="A0A8H9R2W7"/>
<reference evidence="2" key="2">
    <citation type="submission" date="2020-07" db="EMBL/GenBank/DDBJ databases">
        <authorList>
            <consortium name="NCBI Pathogen Detection Project"/>
        </authorList>
    </citation>
    <scope>NUCLEOTIDE SEQUENCE</scope>
    <source>
        <strain evidence="2">C8</strain>
    </source>
</reference>
<sequence length="136" mass="16057">MKKFIFLFISASIIIFVSLFFKYYKYNRSDGWTYLKYNNILYVLNVESPEDDEKIINNLELVGTVSKKIPKYFEPIENNTSNGIPKGIEIFKDKYEYPDYSGIYILVNDKYYHLSNTETAEGWGNGIQANFKDLRR</sequence>
<dbReference type="RefSeq" id="WP_283697917.1">
    <property type="nucleotide sequence ID" value="NZ_CATNXO010000015.1"/>
</dbReference>
<keyword evidence="1" id="KW-1133">Transmembrane helix</keyword>
<organism evidence="2">
    <name type="scientific">Clostridium perfringens</name>
    <dbReference type="NCBI Taxonomy" id="1502"/>
    <lineage>
        <taxon>Bacteria</taxon>
        <taxon>Bacillati</taxon>
        <taxon>Bacillota</taxon>
        <taxon>Clostridia</taxon>
        <taxon>Eubacteriales</taxon>
        <taxon>Clostridiaceae</taxon>
        <taxon>Clostridium</taxon>
    </lineage>
</organism>
<dbReference type="EMBL" id="DACTCB010000036">
    <property type="protein sequence ID" value="HAT4309443.1"/>
    <property type="molecule type" value="Genomic_DNA"/>
</dbReference>
<evidence type="ECO:0000256" key="1">
    <source>
        <dbReference type="SAM" id="Phobius"/>
    </source>
</evidence>
<reference evidence="2" key="1">
    <citation type="journal article" date="2018" name="Genome Biol.">
        <title>SKESA: strategic k-mer extension for scrupulous assemblies.</title>
        <authorList>
            <person name="Souvorov A."/>
            <person name="Agarwala R."/>
            <person name="Lipman D.J."/>
        </authorList>
    </citation>
    <scope>NUCLEOTIDE SEQUENCE</scope>
    <source>
        <strain evidence="2">C8</strain>
    </source>
</reference>
<gene>
    <name evidence="2" type="ORF">I9080_003305</name>
</gene>
<accession>A0A8H9R2W7</accession>
<protein>
    <submittedName>
        <fullName evidence="2">Uncharacterized protein</fullName>
    </submittedName>
</protein>
<keyword evidence="1" id="KW-0472">Membrane</keyword>
<name>A0A8H9R2W7_CLOPF</name>
<feature type="transmembrane region" description="Helical" evidence="1">
    <location>
        <begin position="6"/>
        <end position="24"/>
    </location>
</feature>
<evidence type="ECO:0000313" key="2">
    <source>
        <dbReference type="EMBL" id="HAT4309443.1"/>
    </source>
</evidence>
<comment type="caution">
    <text evidence="2">The sequence shown here is derived from an EMBL/GenBank/DDBJ whole genome shotgun (WGS) entry which is preliminary data.</text>
</comment>